<sequence>MATYILTRNGYPPIYREADGAPRDLLEIAERNADLRAQVFVQDDCLTKEIYPGWRKKYLWKD</sequence>
<dbReference type="EMBL" id="FMWB01000015">
    <property type="protein sequence ID" value="SCZ47633.1"/>
    <property type="molecule type" value="Genomic_DNA"/>
</dbReference>
<name>A0A1G5PDK7_9PSED</name>
<dbReference type="Proteomes" id="UP000183046">
    <property type="component" value="Unassembled WGS sequence"/>
</dbReference>
<organism evidence="1 2">
    <name type="scientific">Pseudomonas oryzihabitans</name>
    <dbReference type="NCBI Taxonomy" id="47885"/>
    <lineage>
        <taxon>Bacteria</taxon>
        <taxon>Pseudomonadati</taxon>
        <taxon>Pseudomonadota</taxon>
        <taxon>Gammaproteobacteria</taxon>
        <taxon>Pseudomonadales</taxon>
        <taxon>Pseudomonadaceae</taxon>
        <taxon>Pseudomonas</taxon>
    </lineage>
</organism>
<comment type="caution">
    <text evidence="1">The sequence shown here is derived from an EMBL/GenBank/DDBJ whole genome shotgun (WGS) entry which is preliminary data.</text>
</comment>
<evidence type="ECO:0000313" key="2">
    <source>
        <dbReference type="Proteomes" id="UP000183046"/>
    </source>
</evidence>
<protein>
    <submittedName>
        <fullName evidence="1">Uncharacterized protein</fullName>
    </submittedName>
</protein>
<proteinExistence type="predicted"/>
<gene>
    <name evidence="1" type="ORF">SAMN05216279_11530</name>
</gene>
<dbReference type="RefSeq" id="WP_074584848.1">
    <property type="nucleotide sequence ID" value="NZ_FMWB01000015.1"/>
</dbReference>
<accession>A0A1G5PDK7</accession>
<reference evidence="2" key="1">
    <citation type="submission" date="2016-10" db="EMBL/GenBank/DDBJ databases">
        <authorList>
            <person name="de Groot N.N."/>
        </authorList>
    </citation>
    <scope>NUCLEOTIDE SEQUENCE [LARGE SCALE GENOMIC DNA]</scope>
    <source>
        <strain evidence="2">DSM 15758</strain>
    </source>
</reference>
<dbReference type="AlphaFoldDB" id="A0A1G5PDK7"/>
<evidence type="ECO:0000313" key="1">
    <source>
        <dbReference type="EMBL" id="SCZ47633.1"/>
    </source>
</evidence>